<dbReference type="Proteomes" id="UP000634136">
    <property type="component" value="Unassembled WGS sequence"/>
</dbReference>
<evidence type="ECO:0000313" key="2">
    <source>
        <dbReference type="EMBL" id="KAF7836185.1"/>
    </source>
</evidence>
<keyword evidence="3" id="KW-1185">Reference proteome</keyword>
<name>A0A834X207_9FABA</name>
<reference evidence="2" key="1">
    <citation type="submission" date="2020-09" db="EMBL/GenBank/DDBJ databases">
        <title>Genome-Enabled Discovery of Anthraquinone Biosynthesis in Senna tora.</title>
        <authorList>
            <person name="Kang S.-H."/>
            <person name="Pandey R.P."/>
            <person name="Lee C.-M."/>
            <person name="Sim J.-S."/>
            <person name="Jeong J.-T."/>
            <person name="Choi B.-S."/>
            <person name="Jung M."/>
            <person name="Ginzburg D."/>
            <person name="Zhao K."/>
            <person name="Won S.Y."/>
            <person name="Oh T.-J."/>
            <person name="Yu Y."/>
            <person name="Kim N.-H."/>
            <person name="Lee O.R."/>
            <person name="Lee T.-H."/>
            <person name="Bashyal P."/>
            <person name="Kim T.-S."/>
            <person name="Lee W.-H."/>
            <person name="Kawkins C."/>
            <person name="Kim C.-K."/>
            <person name="Kim J.S."/>
            <person name="Ahn B.O."/>
            <person name="Rhee S.Y."/>
            <person name="Sohng J.K."/>
        </authorList>
    </citation>
    <scope>NUCLEOTIDE SEQUENCE</scope>
    <source>
        <tissue evidence="2">Leaf</tissue>
    </source>
</reference>
<organism evidence="2 3">
    <name type="scientific">Senna tora</name>
    <dbReference type="NCBI Taxonomy" id="362788"/>
    <lineage>
        <taxon>Eukaryota</taxon>
        <taxon>Viridiplantae</taxon>
        <taxon>Streptophyta</taxon>
        <taxon>Embryophyta</taxon>
        <taxon>Tracheophyta</taxon>
        <taxon>Spermatophyta</taxon>
        <taxon>Magnoliopsida</taxon>
        <taxon>eudicotyledons</taxon>
        <taxon>Gunneridae</taxon>
        <taxon>Pentapetalae</taxon>
        <taxon>rosids</taxon>
        <taxon>fabids</taxon>
        <taxon>Fabales</taxon>
        <taxon>Fabaceae</taxon>
        <taxon>Caesalpinioideae</taxon>
        <taxon>Cassia clade</taxon>
        <taxon>Senna</taxon>
    </lineage>
</organism>
<protein>
    <submittedName>
        <fullName evidence="2">Uncharacterized protein</fullName>
    </submittedName>
</protein>
<proteinExistence type="predicted"/>
<evidence type="ECO:0000256" key="1">
    <source>
        <dbReference type="SAM" id="MobiDB-lite"/>
    </source>
</evidence>
<dbReference type="AlphaFoldDB" id="A0A834X207"/>
<evidence type="ECO:0000313" key="3">
    <source>
        <dbReference type="Proteomes" id="UP000634136"/>
    </source>
</evidence>
<comment type="caution">
    <text evidence="2">The sequence shown here is derived from an EMBL/GenBank/DDBJ whole genome shotgun (WGS) entry which is preliminary data.</text>
</comment>
<dbReference type="EMBL" id="JAAIUW010000004">
    <property type="protein sequence ID" value="KAF7836185.1"/>
    <property type="molecule type" value="Genomic_DNA"/>
</dbReference>
<accession>A0A834X207</accession>
<feature type="region of interest" description="Disordered" evidence="1">
    <location>
        <begin position="1"/>
        <end position="20"/>
    </location>
</feature>
<sequence length="20" mass="2289">MEMKVGNLPEDLAGEIDDRR</sequence>
<gene>
    <name evidence="2" type="ORF">G2W53_011044</name>
</gene>